<dbReference type="InterPro" id="IPR019510">
    <property type="entry name" value="AKAP7-like_phosphoesterase"/>
</dbReference>
<reference evidence="2 3" key="1">
    <citation type="submission" date="2019-04" db="EMBL/GenBank/DDBJ databases">
        <title>Sphingobacterium olei sp. nov., isolated from oil-contaminated soil.</title>
        <authorList>
            <person name="Liu B."/>
        </authorList>
    </citation>
    <scope>NUCLEOTIDE SEQUENCE [LARGE SCALE GENOMIC DNA]</scope>
    <source>
        <strain evidence="2 3">Y3L14</strain>
    </source>
</reference>
<dbReference type="Pfam" id="PF10469">
    <property type="entry name" value="AKAP7_NLS"/>
    <property type="match status" value="1"/>
</dbReference>
<dbReference type="InterPro" id="IPR009097">
    <property type="entry name" value="Cyclic_Pdiesterase"/>
</dbReference>
<dbReference type="EMBL" id="SUKA01000004">
    <property type="protein sequence ID" value="TJY64473.1"/>
    <property type="molecule type" value="Genomic_DNA"/>
</dbReference>
<evidence type="ECO:0000313" key="3">
    <source>
        <dbReference type="Proteomes" id="UP000309872"/>
    </source>
</evidence>
<organism evidence="2 3">
    <name type="scientific">Sphingobacterium alkalisoli</name>
    <dbReference type="NCBI Taxonomy" id="1874115"/>
    <lineage>
        <taxon>Bacteria</taxon>
        <taxon>Pseudomonadati</taxon>
        <taxon>Bacteroidota</taxon>
        <taxon>Sphingobacteriia</taxon>
        <taxon>Sphingobacteriales</taxon>
        <taxon>Sphingobacteriaceae</taxon>
        <taxon>Sphingobacterium</taxon>
    </lineage>
</organism>
<comment type="caution">
    <text evidence="2">The sequence shown here is derived from an EMBL/GenBank/DDBJ whole genome shotgun (WGS) entry which is preliminary data.</text>
</comment>
<gene>
    <name evidence="2" type="ORF">FAZ19_14845</name>
</gene>
<dbReference type="SUPFAM" id="SSF55144">
    <property type="entry name" value="LigT-like"/>
    <property type="match status" value="1"/>
</dbReference>
<dbReference type="RefSeq" id="WP_136821534.1">
    <property type="nucleotide sequence ID" value="NZ_BMJX01000004.1"/>
</dbReference>
<evidence type="ECO:0000259" key="1">
    <source>
        <dbReference type="Pfam" id="PF10469"/>
    </source>
</evidence>
<dbReference type="AlphaFoldDB" id="A0A4U0GZ52"/>
<accession>A0A4U0GZ52</accession>
<dbReference type="Gene3D" id="3.90.1140.10">
    <property type="entry name" value="Cyclic phosphodiesterase"/>
    <property type="match status" value="1"/>
</dbReference>
<protein>
    <submittedName>
        <fullName evidence="2">Mutarotase</fullName>
    </submittedName>
</protein>
<name>A0A4U0GZ52_9SPHI</name>
<evidence type="ECO:0000313" key="2">
    <source>
        <dbReference type="EMBL" id="TJY64473.1"/>
    </source>
</evidence>
<dbReference type="OrthoDB" id="2326088at2"/>
<keyword evidence="3" id="KW-1185">Reference proteome</keyword>
<proteinExistence type="predicted"/>
<dbReference type="Proteomes" id="UP000309872">
    <property type="component" value="Unassembled WGS sequence"/>
</dbReference>
<feature type="domain" description="A-kinase anchor protein 7-like phosphoesterase" evidence="1">
    <location>
        <begin position="46"/>
        <end position="207"/>
    </location>
</feature>
<sequence length="226" mass="26534">MNLTEHYNKLYNQSIEKIREGNVLTDKLINDENDKRRGLTVLIRPSEDIKKRIQHFQGEMSNIDNQQYYQPISDMHITVLSIISCYDGFDLSQVNIPNYVHLIKESIRNTPKISLQFKGISTSREAVMVQGFPLNDNLESLRNRLRSNFKATSLQQSIDARYTTSTAHITTARFRKQIKHPEKYAELLENYRNVDFGHFKPEAVELVYNDWYQKTHIVETLFKAHL</sequence>